<evidence type="ECO:0000259" key="1">
    <source>
        <dbReference type="Pfam" id="PF13274"/>
    </source>
</evidence>
<feature type="domain" description="Antitoxin SocA-like Panacea" evidence="1">
    <location>
        <begin position="25"/>
        <end position="106"/>
    </location>
</feature>
<dbReference type="EMBL" id="JNBU01000013">
    <property type="protein sequence ID" value="OCT42579.1"/>
    <property type="molecule type" value="Genomic_DNA"/>
</dbReference>
<evidence type="ECO:0000313" key="4">
    <source>
        <dbReference type="Proteomes" id="UP000016307"/>
    </source>
</evidence>
<dbReference type="RefSeq" id="WP_021103241.1">
    <property type="nucleotide sequence ID" value="NZ_AOSS01000033.1"/>
</dbReference>
<proteinExistence type="predicted"/>
<reference evidence="2 4" key="1">
    <citation type="journal article" date="2013" name="BMC Genomics">
        <title>Comparative genomics reveals distinct host-interacting traits of three major human-associated propionibacteria.</title>
        <authorList>
            <person name="Mak T.N."/>
            <person name="Schmid M."/>
            <person name="Brzuszkiewicz E."/>
            <person name="Zeng G."/>
            <person name="Meyer R."/>
            <person name="Sfanos K.S."/>
            <person name="Brinkmann V."/>
            <person name="Meyer T.F."/>
            <person name="Bruggemann H."/>
        </authorList>
    </citation>
    <scope>NUCLEOTIDE SEQUENCE [LARGE SCALE GENOMIC DNA]</scope>
    <source>
        <strain evidence="2 4">DSM 20700</strain>
    </source>
</reference>
<dbReference type="AlphaFoldDB" id="U1FF45"/>
<evidence type="ECO:0000313" key="3">
    <source>
        <dbReference type="EMBL" id="OCT42579.1"/>
    </source>
</evidence>
<comment type="caution">
    <text evidence="2">The sequence shown here is derived from an EMBL/GenBank/DDBJ whole genome shotgun (WGS) entry which is preliminary data.</text>
</comment>
<accession>U1FF45</accession>
<dbReference type="OrthoDB" id="9799173at2"/>
<dbReference type="PATRIC" id="fig|1160719.4.peg.202"/>
<dbReference type="Pfam" id="PF13274">
    <property type="entry name" value="SocA_Panacea"/>
    <property type="match status" value="1"/>
</dbReference>
<protein>
    <submittedName>
        <fullName evidence="2">Putative phage-associated protein</fullName>
    </submittedName>
</protein>
<keyword evidence="4" id="KW-1185">Reference proteome</keyword>
<dbReference type="EMBL" id="AOSS01000033">
    <property type="protein sequence ID" value="ERF58278.1"/>
    <property type="molecule type" value="Genomic_DNA"/>
</dbReference>
<sequence>MTTAYEIASYIRSRHEFSGEMQMHKLLYYVQAWSLAWDGAPLFEDRIEAWKNGPVVPSLRHTTVIADEDVRLTDQQKANIDAVLVHYADNSGTALGELSHGERPWQEARGDCAPGESCSAPITHDSMRRTYSAQSTAGVGPRRVAIPSGRQVADMDDVLSGCAAATKRWERALTLLAQ</sequence>
<dbReference type="InterPro" id="IPR025272">
    <property type="entry name" value="SocA_Panacea"/>
</dbReference>
<gene>
    <name evidence="2" type="ORF">H641_01101</name>
    <name evidence="3" type="ORF">L860_09095</name>
</gene>
<organism evidence="2 4">
    <name type="scientific">Cutibacterium granulosum DSM 20700</name>
    <dbReference type="NCBI Taxonomy" id="1160719"/>
    <lineage>
        <taxon>Bacteria</taxon>
        <taxon>Bacillati</taxon>
        <taxon>Actinomycetota</taxon>
        <taxon>Actinomycetes</taxon>
        <taxon>Propionibacteriales</taxon>
        <taxon>Propionibacteriaceae</taxon>
        <taxon>Cutibacterium</taxon>
    </lineage>
</organism>
<name>U1FF45_9ACTN</name>
<reference evidence="3 5" key="2">
    <citation type="submission" date="2014-05" db="EMBL/GenBank/DDBJ databases">
        <authorList>
            <person name="Jahns A.C."/>
            <person name="Eilers H."/>
            <person name="Alexeyev O.A."/>
        </authorList>
    </citation>
    <scope>NUCLEOTIDE SEQUENCE [LARGE SCALE GENOMIC DNA]</scope>
    <source>
        <strain evidence="3 5">DSM 20700</strain>
    </source>
</reference>
<evidence type="ECO:0000313" key="5">
    <source>
        <dbReference type="Proteomes" id="UP000094467"/>
    </source>
</evidence>
<evidence type="ECO:0000313" key="2">
    <source>
        <dbReference type="EMBL" id="ERF58278.1"/>
    </source>
</evidence>
<dbReference type="Proteomes" id="UP000016307">
    <property type="component" value="Unassembled WGS sequence"/>
</dbReference>